<evidence type="ECO:0000256" key="2">
    <source>
        <dbReference type="PIRSR" id="PIRSR018249-2"/>
    </source>
</evidence>
<organism evidence="5 6">
    <name type="scientific">Pseudoalteromonas luteoviolacea NCIMB 1942</name>
    <dbReference type="NCBI Taxonomy" id="1365253"/>
    <lineage>
        <taxon>Bacteria</taxon>
        <taxon>Pseudomonadati</taxon>
        <taxon>Pseudomonadota</taxon>
        <taxon>Gammaproteobacteria</taxon>
        <taxon>Alteromonadales</taxon>
        <taxon>Pseudoalteromonadaceae</taxon>
        <taxon>Pseudoalteromonas</taxon>
    </lineage>
</organism>
<dbReference type="EMBL" id="AUXT01000024">
    <property type="protein sequence ID" value="KZN57786.1"/>
    <property type="molecule type" value="Genomic_DNA"/>
</dbReference>
<dbReference type="SUPFAM" id="SSF53335">
    <property type="entry name" value="S-adenosyl-L-methionine-dependent methyltransferases"/>
    <property type="match status" value="1"/>
</dbReference>
<dbReference type="PATRIC" id="fig|1365253.3.peg.586"/>
<dbReference type="GO" id="GO:0046872">
    <property type="term" value="F:metal ion binding"/>
    <property type="evidence" value="ECO:0007669"/>
    <property type="project" value="UniProtKB-KW"/>
</dbReference>
<evidence type="ECO:0000313" key="6">
    <source>
        <dbReference type="Proteomes" id="UP000076587"/>
    </source>
</evidence>
<dbReference type="Pfam" id="PF21302">
    <property type="entry name" value="Zn_ribbon_RlmA"/>
    <property type="match status" value="1"/>
</dbReference>
<feature type="binding site" evidence="1">
    <location>
        <position position="27"/>
    </location>
    <ligand>
        <name>Zn(2+)</name>
        <dbReference type="ChEBI" id="CHEBI:29105"/>
    </ligand>
</feature>
<feature type="binding site" evidence="2">
    <location>
        <position position="183"/>
    </location>
    <ligand>
        <name>S-adenosyl-L-methionine</name>
        <dbReference type="ChEBI" id="CHEBI:59789"/>
    </ligand>
</feature>
<dbReference type="InterPro" id="IPR025714">
    <property type="entry name" value="Methyltranfer_dom"/>
</dbReference>
<keyword evidence="1" id="KW-0862">Zinc</keyword>
<reference evidence="5 6" key="1">
    <citation type="submission" date="2013-07" db="EMBL/GenBank/DDBJ databases">
        <title>Comparative Genomic and Metabolomic Analysis of Twelve Strains of Pseudoalteromonas luteoviolacea.</title>
        <authorList>
            <person name="Vynne N.G."/>
            <person name="Mansson M."/>
            <person name="Gram L."/>
        </authorList>
    </citation>
    <scope>NUCLEOTIDE SEQUENCE [LARGE SCALE GENOMIC DNA]</scope>
    <source>
        <strain evidence="5 6">NCIMB 1942</strain>
    </source>
</reference>
<name>A0A167H9I4_9GAMM</name>
<evidence type="ECO:0000259" key="3">
    <source>
        <dbReference type="Pfam" id="PF13847"/>
    </source>
</evidence>
<evidence type="ECO:0000256" key="1">
    <source>
        <dbReference type="PIRSR" id="PIRSR018249-1"/>
    </source>
</evidence>
<dbReference type="AlphaFoldDB" id="A0A167H9I4"/>
<accession>A0A167H9I4</accession>
<dbReference type="InterPro" id="IPR016718">
    <property type="entry name" value="rRNA_m1G-MeTrfase_A_prd"/>
</dbReference>
<dbReference type="InterPro" id="IPR029063">
    <property type="entry name" value="SAM-dependent_MTases_sf"/>
</dbReference>
<feature type="binding site" evidence="1">
    <location>
        <position position="23"/>
    </location>
    <ligand>
        <name>Zn(2+)</name>
        <dbReference type="ChEBI" id="CHEBI:29105"/>
    </ligand>
</feature>
<feature type="binding site" evidence="2">
    <location>
        <begin position="95"/>
        <end position="96"/>
    </location>
    <ligand>
        <name>S-adenosyl-L-methionine</name>
        <dbReference type="ChEBI" id="CHEBI:59789"/>
    </ligand>
</feature>
<dbReference type="GO" id="GO:0008168">
    <property type="term" value="F:methyltransferase activity"/>
    <property type="evidence" value="ECO:0007669"/>
    <property type="project" value="InterPro"/>
</dbReference>
<feature type="domain" description="23S rRNA (guanine(745)-N(1))-methyltransferase N-terminal" evidence="4">
    <location>
        <begin position="5"/>
        <end position="48"/>
    </location>
</feature>
<dbReference type="InterPro" id="IPR048647">
    <property type="entry name" value="RlmA_N"/>
</dbReference>
<evidence type="ECO:0000313" key="5">
    <source>
        <dbReference type="EMBL" id="KZN57786.1"/>
    </source>
</evidence>
<proteinExistence type="predicted"/>
<sequence>MTVEYRCPICSESLVPTGNSLGCTNRHQFDFAKEGYINLLPVQFKRSKQPGDNLDMVQARRTFFATPHYQFLQQSLAKLVASKQPKTVIDLGCGEGFYTQAIANELEEQISIYGLDISKPAIKYAAKRYDKPNFSVASSKDAPFKDALANVVLSIFAPVFDKESARLLSPEGTLIIVSPGPHHLYELKQQIYDDVRLHQAPDCPEGFIETEQTLFQEVHSISTEVIFHLIKMTPFAWKFKGSHFEALSSKTHHDITLSFLVTQFNKAHPE</sequence>
<dbReference type="Gene3D" id="3.40.50.150">
    <property type="entry name" value="Vaccinia Virus protein VP39"/>
    <property type="match status" value="1"/>
</dbReference>
<feature type="binding site" evidence="1">
    <location>
        <position position="7"/>
    </location>
    <ligand>
        <name>Zn(2+)</name>
        <dbReference type="ChEBI" id="CHEBI:29105"/>
    </ligand>
</feature>
<feature type="binding site" evidence="2">
    <location>
        <position position="69"/>
    </location>
    <ligand>
        <name>S-adenosyl-L-methionine</name>
        <dbReference type="ChEBI" id="CHEBI:59789"/>
    </ligand>
</feature>
<feature type="binding site" evidence="1">
    <location>
        <position position="10"/>
    </location>
    <ligand>
        <name>Zn(2+)</name>
        <dbReference type="ChEBI" id="CHEBI:29105"/>
    </ligand>
</feature>
<dbReference type="PIRSF" id="PIRSF018249">
    <property type="entry name" value="MyrA_prd"/>
    <property type="match status" value="1"/>
</dbReference>
<comment type="caution">
    <text evidence="5">The sequence shown here is derived from an EMBL/GenBank/DDBJ whole genome shotgun (WGS) entry which is preliminary data.</text>
</comment>
<protein>
    <submittedName>
        <fullName evidence="5">Uncharacterized protein</fullName>
    </submittedName>
</protein>
<dbReference type="PANTHER" id="PTHR43861">
    <property type="entry name" value="TRANS-ACONITATE 2-METHYLTRANSFERASE-RELATED"/>
    <property type="match status" value="1"/>
</dbReference>
<dbReference type="OrthoDB" id="108476at2"/>
<keyword evidence="2" id="KW-0949">S-adenosyl-L-methionine</keyword>
<dbReference type="Proteomes" id="UP000076587">
    <property type="component" value="Unassembled WGS sequence"/>
</dbReference>
<gene>
    <name evidence="5" type="ORF">N482_04605</name>
</gene>
<feature type="domain" description="Methyltransferase" evidence="3">
    <location>
        <begin position="86"/>
        <end position="208"/>
    </location>
</feature>
<keyword evidence="1" id="KW-0479">Metal-binding</keyword>
<dbReference type="Pfam" id="PF13847">
    <property type="entry name" value="Methyltransf_31"/>
    <property type="match status" value="1"/>
</dbReference>
<dbReference type="CDD" id="cd02440">
    <property type="entry name" value="AdoMet_MTases"/>
    <property type="match status" value="1"/>
</dbReference>
<dbReference type="RefSeq" id="WP_063375606.1">
    <property type="nucleotide sequence ID" value="NZ_AUXT01000024.1"/>
</dbReference>
<evidence type="ECO:0000259" key="4">
    <source>
        <dbReference type="Pfam" id="PF21302"/>
    </source>
</evidence>